<name>A0A3N4I136_ASCIM</name>
<organism evidence="1 2">
    <name type="scientific">Ascobolus immersus RN42</name>
    <dbReference type="NCBI Taxonomy" id="1160509"/>
    <lineage>
        <taxon>Eukaryota</taxon>
        <taxon>Fungi</taxon>
        <taxon>Dikarya</taxon>
        <taxon>Ascomycota</taxon>
        <taxon>Pezizomycotina</taxon>
        <taxon>Pezizomycetes</taxon>
        <taxon>Pezizales</taxon>
        <taxon>Ascobolaceae</taxon>
        <taxon>Ascobolus</taxon>
    </lineage>
</organism>
<evidence type="ECO:0000313" key="2">
    <source>
        <dbReference type="Proteomes" id="UP000275078"/>
    </source>
</evidence>
<protein>
    <submittedName>
        <fullName evidence="1">Uncharacterized protein</fullName>
    </submittedName>
</protein>
<evidence type="ECO:0000313" key="1">
    <source>
        <dbReference type="EMBL" id="RPA75604.1"/>
    </source>
</evidence>
<gene>
    <name evidence="1" type="ORF">BJ508DRAFT_311793</name>
</gene>
<dbReference type="Proteomes" id="UP000275078">
    <property type="component" value="Unassembled WGS sequence"/>
</dbReference>
<accession>A0A3N4I136</accession>
<dbReference type="AlphaFoldDB" id="A0A3N4I136"/>
<proteinExistence type="predicted"/>
<keyword evidence="2" id="KW-1185">Reference proteome</keyword>
<dbReference type="EMBL" id="ML119760">
    <property type="protein sequence ID" value="RPA75604.1"/>
    <property type="molecule type" value="Genomic_DNA"/>
</dbReference>
<sequence length="189" mass="21030">MTSLIAWKGPSPYCKVLIVGQYMAPVPETSPLEIYFHPSATPISIEPIQPSIQHLSEKQRKTGLQHFTNEELQAQIRLATNSKFTITYMLKKPDGTEQMFTQNLSIGAAPGKGLMWNTKALKLVDWSTFKSSNSAQKKDKINGIGIIIGREPAPIPPSQSSKGVVAGVLESWWRDILKELSELSNRPER</sequence>
<reference evidence="1 2" key="1">
    <citation type="journal article" date="2018" name="Nat. Ecol. Evol.">
        <title>Pezizomycetes genomes reveal the molecular basis of ectomycorrhizal truffle lifestyle.</title>
        <authorList>
            <person name="Murat C."/>
            <person name="Payen T."/>
            <person name="Noel B."/>
            <person name="Kuo A."/>
            <person name="Morin E."/>
            <person name="Chen J."/>
            <person name="Kohler A."/>
            <person name="Krizsan K."/>
            <person name="Balestrini R."/>
            <person name="Da Silva C."/>
            <person name="Montanini B."/>
            <person name="Hainaut M."/>
            <person name="Levati E."/>
            <person name="Barry K.W."/>
            <person name="Belfiori B."/>
            <person name="Cichocki N."/>
            <person name="Clum A."/>
            <person name="Dockter R.B."/>
            <person name="Fauchery L."/>
            <person name="Guy J."/>
            <person name="Iotti M."/>
            <person name="Le Tacon F."/>
            <person name="Lindquist E.A."/>
            <person name="Lipzen A."/>
            <person name="Malagnac F."/>
            <person name="Mello A."/>
            <person name="Molinier V."/>
            <person name="Miyauchi S."/>
            <person name="Poulain J."/>
            <person name="Riccioni C."/>
            <person name="Rubini A."/>
            <person name="Sitrit Y."/>
            <person name="Splivallo R."/>
            <person name="Traeger S."/>
            <person name="Wang M."/>
            <person name="Zifcakova L."/>
            <person name="Wipf D."/>
            <person name="Zambonelli A."/>
            <person name="Paolocci F."/>
            <person name="Nowrousian M."/>
            <person name="Ottonello S."/>
            <person name="Baldrian P."/>
            <person name="Spatafora J.W."/>
            <person name="Henrissat B."/>
            <person name="Nagy L.G."/>
            <person name="Aury J.M."/>
            <person name="Wincker P."/>
            <person name="Grigoriev I.V."/>
            <person name="Bonfante P."/>
            <person name="Martin F.M."/>
        </authorList>
    </citation>
    <scope>NUCLEOTIDE SEQUENCE [LARGE SCALE GENOMIC DNA]</scope>
    <source>
        <strain evidence="1 2">RN42</strain>
    </source>
</reference>